<dbReference type="Pfam" id="PF13692">
    <property type="entry name" value="Glyco_trans_1_4"/>
    <property type="match status" value="1"/>
</dbReference>
<accession>A6DH45</accession>
<gene>
    <name evidence="1" type="ORF">LNTAR_13967</name>
</gene>
<comment type="caution">
    <text evidence="1">The sequence shown here is derived from an EMBL/GenBank/DDBJ whole genome shotgun (WGS) entry which is preliminary data.</text>
</comment>
<proteinExistence type="predicted"/>
<evidence type="ECO:0000313" key="2">
    <source>
        <dbReference type="Proteomes" id="UP000004947"/>
    </source>
</evidence>
<dbReference type="EMBL" id="ABCK01000003">
    <property type="protein sequence ID" value="EDM28928.1"/>
    <property type="molecule type" value="Genomic_DNA"/>
</dbReference>
<name>A6DH45_9BACT</name>
<dbReference type="AlphaFoldDB" id="A6DH45"/>
<evidence type="ECO:0000313" key="1">
    <source>
        <dbReference type="EMBL" id="EDM28928.1"/>
    </source>
</evidence>
<dbReference type="Gene3D" id="3.40.50.2000">
    <property type="entry name" value="Glycogen Phosphorylase B"/>
    <property type="match status" value="1"/>
</dbReference>
<evidence type="ECO:0008006" key="3">
    <source>
        <dbReference type="Google" id="ProtNLM"/>
    </source>
</evidence>
<dbReference type="STRING" id="313628.LNTAR_13967"/>
<dbReference type="Proteomes" id="UP000004947">
    <property type="component" value="Unassembled WGS sequence"/>
</dbReference>
<keyword evidence="2" id="KW-1185">Reference proteome</keyword>
<dbReference type="SUPFAM" id="SSF53756">
    <property type="entry name" value="UDP-Glycosyltransferase/glycogen phosphorylase"/>
    <property type="match status" value="1"/>
</dbReference>
<reference evidence="1 2" key="1">
    <citation type="journal article" date="2010" name="J. Bacteriol.">
        <title>Genome sequence of Lentisphaera araneosa HTCC2155T, the type species of the order Lentisphaerales in the phylum Lentisphaerae.</title>
        <authorList>
            <person name="Thrash J.C."/>
            <person name="Cho J.C."/>
            <person name="Vergin K.L."/>
            <person name="Morris R.M."/>
            <person name="Giovannoni S.J."/>
        </authorList>
    </citation>
    <scope>NUCLEOTIDE SEQUENCE [LARGE SCALE GENOMIC DNA]</scope>
    <source>
        <strain evidence="1 2">HTCC2155</strain>
    </source>
</reference>
<dbReference type="eggNOG" id="COG0438">
    <property type="taxonomic scope" value="Bacteria"/>
</dbReference>
<dbReference type="RefSeq" id="WP_007277230.1">
    <property type="nucleotide sequence ID" value="NZ_ABCK01000003.1"/>
</dbReference>
<organism evidence="1 2">
    <name type="scientific">Lentisphaera araneosa HTCC2155</name>
    <dbReference type="NCBI Taxonomy" id="313628"/>
    <lineage>
        <taxon>Bacteria</taxon>
        <taxon>Pseudomonadati</taxon>
        <taxon>Lentisphaerota</taxon>
        <taxon>Lentisphaeria</taxon>
        <taxon>Lentisphaerales</taxon>
        <taxon>Lentisphaeraceae</taxon>
        <taxon>Lentisphaera</taxon>
    </lineage>
</organism>
<sequence>MKKLLVIGSVWPEPTSSAAGRRMLEIIELFQDMQYQVTFASHANPSDNAIDFCEYAIDQKQIELNSSSFDSFIKGLSPRVVMFDRFMTEEQYSWRVHEQCPNAIKILDTEDLHCLRYAREEAFNQNIDFNAESLLKSELSLREISSILRCDLSIMISEYEVELLKNIFKVPESIIHYLPFLLKQSPKLSNLNYEERQDFISIGNFLHKPNWDSVRNLKENIWPLIRKELPEAKMKIYGAYTPPKAEQLHNEKEGFLVLGKALDAKAVMQSARLCLAPLRFGAGLKGKLLEAMECGTPSITSKIGAEAMKGILPWSGAICDHAEEFAKSAIEIYSNKSTWIEKQKDGYTILNNRFQKELFAEGFYEKIKKIETDIEAHRSGNFLGQVLKHNSHRSTKFMSKWIEAKNQSKTNV</sequence>
<dbReference type="OrthoDB" id="9807209at2"/>
<protein>
    <recommendedName>
        <fullName evidence="3">Glycosyltransferase</fullName>
    </recommendedName>
</protein>